<dbReference type="GO" id="GO:0004784">
    <property type="term" value="F:superoxide dismutase activity"/>
    <property type="evidence" value="ECO:0007669"/>
    <property type="project" value="UniProtKB-EC"/>
</dbReference>
<comment type="cofactor">
    <cofactor evidence="8">
        <name>Cu cation</name>
        <dbReference type="ChEBI" id="CHEBI:23378"/>
    </cofactor>
    <text evidence="8">Binds 1 copper ion per subunit.</text>
</comment>
<proteinExistence type="evidence at transcript level"/>
<keyword evidence="2 8" id="KW-0479">Metal-binding</keyword>
<evidence type="ECO:0000256" key="1">
    <source>
        <dbReference type="ARBA" id="ARBA00010457"/>
    </source>
</evidence>
<feature type="domain" description="Superoxide dismutase copper/zinc binding" evidence="9">
    <location>
        <begin position="26"/>
        <end position="160"/>
    </location>
</feature>
<comment type="function">
    <text evidence="8">Destroys radicals which are normally produced within the cells and which are toxic to biological systems.</text>
</comment>
<dbReference type="AlphaFoldDB" id="Q2V8E6"/>
<comment type="catalytic activity">
    <reaction evidence="7 8">
        <text>2 superoxide + 2 H(+) = H2O2 + O2</text>
        <dbReference type="Rhea" id="RHEA:20696"/>
        <dbReference type="ChEBI" id="CHEBI:15378"/>
        <dbReference type="ChEBI" id="CHEBI:15379"/>
        <dbReference type="ChEBI" id="CHEBI:16240"/>
        <dbReference type="ChEBI" id="CHEBI:18421"/>
        <dbReference type="EC" id="1.15.1.1"/>
    </reaction>
</comment>
<protein>
    <recommendedName>
        <fullName evidence="8">Superoxide dismutase [Cu-Zn]</fullName>
        <ecNumber evidence="8">1.15.1.1</ecNumber>
    </recommendedName>
</protein>
<comment type="similarity">
    <text evidence="1 8">Belongs to the Cu-Zn superoxide dismutase family.</text>
</comment>
<evidence type="ECO:0000256" key="3">
    <source>
        <dbReference type="ARBA" id="ARBA00022833"/>
    </source>
</evidence>
<name>Q2V8E6_9CHLO</name>
<evidence type="ECO:0000256" key="5">
    <source>
        <dbReference type="ARBA" id="ARBA00023002"/>
    </source>
</evidence>
<dbReference type="EMBL" id="DQ286545">
    <property type="protein sequence ID" value="ABB88583.1"/>
    <property type="molecule type" value="mRNA"/>
</dbReference>
<dbReference type="FunFam" id="2.60.40.200:FF:000001">
    <property type="entry name" value="Superoxide dismutase [Cu-Zn]"/>
    <property type="match status" value="1"/>
</dbReference>
<evidence type="ECO:0000313" key="10">
    <source>
        <dbReference type="EMBL" id="ABB88583.1"/>
    </source>
</evidence>
<dbReference type="SUPFAM" id="SSF49329">
    <property type="entry name" value="Cu,Zn superoxide dismutase-like"/>
    <property type="match status" value="1"/>
</dbReference>
<keyword evidence="4" id="KW-0049">Antioxidant</keyword>
<dbReference type="GO" id="GO:0005507">
    <property type="term" value="F:copper ion binding"/>
    <property type="evidence" value="ECO:0007669"/>
    <property type="project" value="InterPro"/>
</dbReference>
<sequence length="164" mass="16990">MSVRATCVVGPNGQPCHGGEEAGQAVSGVVNFEQNVGEPCKITYNITGLTPGQHGFHVHESCDFSNGCVSAGPHYNPFNKTHGGPEDEERHVGDLGNIVANEAGVASGEMTDRMIQLTGEYTIVGRSMMVHAGVDDLGKGGHELSSTTGNAGGRVACGEIKLVN</sequence>
<dbReference type="InterPro" id="IPR001424">
    <property type="entry name" value="SOD_Cu_Zn_dom"/>
</dbReference>
<dbReference type="InterPro" id="IPR036423">
    <property type="entry name" value="SOD-like_Cu/Zn_dom_sf"/>
</dbReference>
<evidence type="ECO:0000256" key="2">
    <source>
        <dbReference type="ARBA" id="ARBA00022723"/>
    </source>
</evidence>
<dbReference type="PRINTS" id="PR00068">
    <property type="entry name" value="CUZNDISMTASE"/>
</dbReference>
<dbReference type="EC" id="1.15.1.1" evidence="8"/>
<dbReference type="InterPro" id="IPR018152">
    <property type="entry name" value="SOD_Cu/Zn_BS"/>
</dbReference>
<keyword evidence="3 8" id="KW-0862">Zinc</keyword>
<keyword evidence="5 8" id="KW-0560">Oxidoreductase</keyword>
<accession>Q2V8E6</accession>
<organism evidence="10">
    <name type="scientific">Ulva fasciata</name>
    <dbReference type="NCBI Taxonomy" id="111617"/>
    <lineage>
        <taxon>Eukaryota</taxon>
        <taxon>Viridiplantae</taxon>
        <taxon>Chlorophyta</taxon>
        <taxon>core chlorophytes</taxon>
        <taxon>Ulvophyceae</taxon>
        <taxon>OUU clade</taxon>
        <taxon>Ulvales</taxon>
        <taxon>Ulvaceae</taxon>
        <taxon>Ulva</taxon>
    </lineage>
</organism>
<evidence type="ECO:0000256" key="4">
    <source>
        <dbReference type="ARBA" id="ARBA00022862"/>
    </source>
</evidence>
<dbReference type="CDD" id="cd00305">
    <property type="entry name" value="Cu-Zn_Superoxide_Dismutase"/>
    <property type="match status" value="1"/>
</dbReference>
<evidence type="ECO:0000256" key="8">
    <source>
        <dbReference type="RuleBase" id="RU000393"/>
    </source>
</evidence>
<comment type="cofactor">
    <cofactor evidence="8">
        <name>Zn(2+)</name>
        <dbReference type="ChEBI" id="CHEBI:29105"/>
    </cofactor>
    <text evidence="8">Binds 1 zinc ion per subunit.</text>
</comment>
<dbReference type="PROSITE" id="PS00332">
    <property type="entry name" value="SOD_CU_ZN_2"/>
    <property type="match status" value="1"/>
</dbReference>
<dbReference type="Pfam" id="PF00080">
    <property type="entry name" value="Sod_Cu"/>
    <property type="match status" value="1"/>
</dbReference>
<evidence type="ECO:0000256" key="6">
    <source>
        <dbReference type="ARBA" id="ARBA00023008"/>
    </source>
</evidence>
<dbReference type="PANTHER" id="PTHR10003">
    <property type="entry name" value="SUPEROXIDE DISMUTASE CU-ZN -RELATED"/>
    <property type="match status" value="1"/>
</dbReference>
<keyword evidence="6 8" id="KW-0186">Copper</keyword>
<evidence type="ECO:0000256" key="7">
    <source>
        <dbReference type="ARBA" id="ARBA00049204"/>
    </source>
</evidence>
<dbReference type="InterPro" id="IPR024134">
    <property type="entry name" value="SOD_Cu/Zn_/chaperone"/>
</dbReference>
<evidence type="ECO:0000259" key="9">
    <source>
        <dbReference type="Pfam" id="PF00080"/>
    </source>
</evidence>
<dbReference type="Gene3D" id="2.60.40.200">
    <property type="entry name" value="Superoxide dismutase, copper/zinc binding domain"/>
    <property type="match status" value="1"/>
</dbReference>
<reference evidence="10" key="1">
    <citation type="submission" date="2005-11" db="EMBL/GenBank/DDBJ databases">
        <title>Copper-induced expression of antioxidative related genes in Ulva fasciata Delile.</title>
        <authorList>
            <person name="Lee T.-M."/>
            <person name="Wu T.-M."/>
        </authorList>
    </citation>
    <scope>NUCLEOTIDE SEQUENCE</scope>
</reference>
<dbReference type="SMR" id="Q2V8E6"/>